<dbReference type="Proteomes" id="UP000036356">
    <property type="component" value="Unassembled WGS sequence"/>
</dbReference>
<feature type="transmembrane region" description="Helical" evidence="1">
    <location>
        <begin position="183"/>
        <end position="200"/>
    </location>
</feature>
<protein>
    <submittedName>
        <fullName evidence="2">Inner membrane protein YjdF</fullName>
    </submittedName>
</protein>
<gene>
    <name evidence="2" type="primary">yjdF</name>
    <name evidence="2" type="ORF">DEAC_c42240</name>
</gene>
<name>A0A0J1FK54_9FIRM</name>
<dbReference type="EMBL" id="LDZY01000022">
    <property type="protein sequence ID" value="KLU63859.1"/>
    <property type="molecule type" value="Genomic_DNA"/>
</dbReference>
<feature type="transmembrane region" description="Helical" evidence="1">
    <location>
        <begin position="36"/>
        <end position="56"/>
    </location>
</feature>
<comment type="caution">
    <text evidence="2">The sequence shown here is derived from an EMBL/GenBank/DDBJ whole genome shotgun (WGS) entry which is preliminary data.</text>
</comment>
<dbReference type="AlphaFoldDB" id="A0A0J1FK54"/>
<dbReference type="RefSeq" id="WP_047811984.1">
    <property type="nucleotide sequence ID" value="NZ_LDZY01000022.1"/>
</dbReference>
<accession>A0A0J1FK54</accession>
<keyword evidence="3" id="KW-1185">Reference proteome</keyword>
<organism evidence="2 3">
    <name type="scientific">Desulfosporosinus acididurans</name>
    <dbReference type="NCBI Taxonomy" id="476652"/>
    <lineage>
        <taxon>Bacteria</taxon>
        <taxon>Bacillati</taxon>
        <taxon>Bacillota</taxon>
        <taxon>Clostridia</taxon>
        <taxon>Eubacteriales</taxon>
        <taxon>Desulfitobacteriaceae</taxon>
        <taxon>Desulfosporosinus</taxon>
    </lineage>
</organism>
<dbReference type="PATRIC" id="fig|476652.3.peg.4467"/>
<feature type="transmembrane region" description="Helical" evidence="1">
    <location>
        <begin position="12"/>
        <end position="30"/>
    </location>
</feature>
<dbReference type="InterPro" id="IPR058534">
    <property type="entry name" value="YjdF"/>
</dbReference>
<dbReference type="Pfam" id="PF09997">
    <property type="entry name" value="DUF2238"/>
    <property type="match status" value="1"/>
</dbReference>
<evidence type="ECO:0000313" key="3">
    <source>
        <dbReference type="Proteomes" id="UP000036356"/>
    </source>
</evidence>
<evidence type="ECO:0000313" key="2">
    <source>
        <dbReference type="EMBL" id="KLU63859.1"/>
    </source>
</evidence>
<feature type="transmembrane region" description="Helical" evidence="1">
    <location>
        <begin position="135"/>
        <end position="154"/>
    </location>
</feature>
<keyword evidence="1" id="KW-0472">Membrane</keyword>
<dbReference type="PIRSF" id="PIRSF020606">
    <property type="entry name" value="UCP020606"/>
    <property type="match status" value="1"/>
</dbReference>
<keyword evidence="1" id="KW-1133">Transmembrane helix</keyword>
<reference evidence="2 3" key="1">
    <citation type="submission" date="2015-06" db="EMBL/GenBank/DDBJ databases">
        <title>Draft genome of the moderately acidophilic sulfate reducer Candidatus Desulfosporosinus acididurans strain M1.</title>
        <authorList>
            <person name="Poehlein A."/>
            <person name="Petzsch P."/>
            <person name="Johnson B.D."/>
            <person name="Schloemann M."/>
            <person name="Daniel R."/>
            <person name="Muehling M."/>
        </authorList>
    </citation>
    <scope>NUCLEOTIDE SEQUENCE [LARGE SCALE GENOMIC DNA]</scope>
    <source>
        <strain evidence="2 3">M1</strain>
    </source>
</reference>
<feature type="transmembrane region" description="Helical" evidence="1">
    <location>
        <begin position="103"/>
        <end position="123"/>
    </location>
</feature>
<sequence>MSLIQRLKTIEPLHVGLLLISLSALIWSAINPKDLFTWFLEVAPAIIGLAVIVIIYPRFRLTNLVYVLILLHSLILVIGGHYTYAEMPLFNWLRDHFHLARNYYDRLGHLAQGFVPAIISREILLRKSPIRRGKLLSFLVVCICLAISASYELIEWGVAEATGSAADAFLGTQGDVWDTQWDMFFALCGSVFSLVTLRKFHDISLEKRK</sequence>
<feature type="transmembrane region" description="Helical" evidence="1">
    <location>
        <begin position="63"/>
        <end position="83"/>
    </location>
</feature>
<dbReference type="InterPro" id="IPR014509">
    <property type="entry name" value="YjdF-like"/>
</dbReference>
<proteinExistence type="predicted"/>
<evidence type="ECO:0000256" key="1">
    <source>
        <dbReference type="SAM" id="Phobius"/>
    </source>
</evidence>
<keyword evidence="1" id="KW-0812">Transmembrane</keyword>